<feature type="transmembrane region" description="Helical" evidence="1">
    <location>
        <begin position="55"/>
        <end position="72"/>
    </location>
</feature>
<evidence type="ECO:0000256" key="1">
    <source>
        <dbReference type="SAM" id="Phobius"/>
    </source>
</evidence>
<dbReference type="InterPro" id="IPR036691">
    <property type="entry name" value="Endo/exonu/phosph_ase_sf"/>
</dbReference>
<gene>
    <name evidence="2" type="ORF">HOLleu_29782</name>
</gene>
<reference evidence="2" key="1">
    <citation type="submission" date="2021-10" db="EMBL/GenBank/DDBJ databases">
        <title>Tropical sea cucumber genome reveals ecological adaptation and Cuvierian tubules defense mechanism.</title>
        <authorList>
            <person name="Chen T."/>
        </authorList>
    </citation>
    <scope>NUCLEOTIDE SEQUENCE</scope>
    <source>
        <strain evidence="2">Nanhai2018</strain>
        <tissue evidence="2">Muscle</tissue>
    </source>
</reference>
<keyword evidence="1" id="KW-0472">Membrane</keyword>
<dbReference type="PANTHER" id="PTHR47510:SF3">
    <property type="entry name" value="ENDO_EXONUCLEASE_PHOSPHATASE DOMAIN-CONTAINING PROTEIN"/>
    <property type="match status" value="1"/>
</dbReference>
<sequence>MLFGLRVVSQLFLRDSGGAIPVATQLALLSVLFSRFCFVLCLFSRFGVSIMDMNLWTICLLILLVTNCFGFGENIEVISPTRIAYTPTQLLSLRHGQSVHAGNTRPNMDSTNIPKELRRRKRGRAGGIKKRMRRQKHKPFLPSIIMGNVQSLNNKMDELCSNIKYLSEFRNVSLLSFTETWLTDCHGDAHARVDGFHLLRGDRTIDSGKGKGGGVCVYVNERWCHPNNAVIKSHKCSANIEILTVSLRPYYLPREFSHVIVCAVYVPNRSLAKAAALELADVIHDLESKSPDSFVIINGDFNHCNLKKTSTHYYQHVTCPTRGDATLDPMYTNTKNAYRSFQLPPLGNADHNLVHLVPKYRPVVQRQKPKTISIQQWNFEALDDLKSVFDTTDWNVFVDAADNLDELTETVSDYINFCVELTIPVKKVKVYPNNKPWITKRVKEVINRKKGLFGKGDKEGLKRVQCELKMVIREEKSAYHQKIEKHFTENNIRQVGKECV</sequence>
<feature type="transmembrane region" description="Helical" evidence="1">
    <location>
        <begin position="20"/>
        <end position="43"/>
    </location>
</feature>
<evidence type="ECO:0008006" key="4">
    <source>
        <dbReference type="Google" id="ProtNLM"/>
    </source>
</evidence>
<dbReference type="SUPFAM" id="SSF56219">
    <property type="entry name" value="DNase I-like"/>
    <property type="match status" value="1"/>
</dbReference>
<dbReference type="Proteomes" id="UP001152320">
    <property type="component" value="Chromosome 15"/>
</dbReference>
<keyword evidence="1" id="KW-1133">Transmembrane helix</keyword>
<dbReference type="AlphaFoldDB" id="A0A9Q1BJF0"/>
<keyword evidence="3" id="KW-1185">Reference proteome</keyword>
<dbReference type="EMBL" id="JAIZAY010000015">
    <property type="protein sequence ID" value="KAJ8027742.1"/>
    <property type="molecule type" value="Genomic_DNA"/>
</dbReference>
<accession>A0A9Q1BJF0</accession>
<name>A0A9Q1BJF0_HOLLE</name>
<evidence type="ECO:0000313" key="3">
    <source>
        <dbReference type="Proteomes" id="UP001152320"/>
    </source>
</evidence>
<comment type="caution">
    <text evidence="2">The sequence shown here is derived from an EMBL/GenBank/DDBJ whole genome shotgun (WGS) entry which is preliminary data.</text>
</comment>
<dbReference type="PANTHER" id="PTHR47510">
    <property type="entry name" value="REVERSE TRANSCRIPTASE DOMAIN-CONTAINING PROTEIN"/>
    <property type="match status" value="1"/>
</dbReference>
<evidence type="ECO:0000313" key="2">
    <source>
        <dbReference type="EMBL" id="KAJ8027742.1"/>
    </source>
</evidence>
<keyword evidence="1" id="KW-0812">Transmembrane</keyword>
<protein>
    <recommendedName>
        <fullName evidence="4">Endonuclease/exonuclease/phosphatase domain-containing protein</fullName>
    </recommendedName>
</protein>
<dbReference type="Gene3D" id="3.60.10.10">
    <property type="entry name" value="Endonuclease/exonuclease/phosphatase"/>
    <property type="match status" value="1"/>
</dbReference>
<proteinExistence type="predicted"/>
<organism evidence="2 3">
    <name type="scientific">Holothuria leucospilota</name>
    <name type="common">Black long sea cucumber</name>
    <name type="synonym">Mertensiothuria leucospilota</name>
    <dbReference type="NCBI Taxonomy" id="206669"/>
    <lineage>
        <taxon>Eukaryota</taxon>
        <taxon>Metazoa</taxon>
        <taxon>Echinodermata</taxon>
        <taxon>Eleutherozoa</taxon>
        <taxon>Echinozoa</taxon>
        <taxon>Holothuroidea</taxon>
        <taxon>Aspidochirotacea</taxon>
        <taxon>Aspidochirotida</taxon>
        <taxon>Holothuriidae</taxon>
        <taxon>Holothuria</taxon>
    </lineage>
</organism>
<dbReference type="OrthoDB" id="8945806at2759"/>